<dbReference type="InterPro" id="IPR052893">
    <property type="entry name" value="TCS_response_regulator"/>
</dbReference>
<dbReference type="Gene3D" id="3.40.50.2300">
    <property type="match status" value="1"/>
</dbReference>
<evidence type="ECO:0000313" key="3">
    <source>
        <dbReference type="EMBL" id="WEK36066.1"/>
    </source>
</evidence>
<evidence type="ECO:0000259" key="2">
    <source>
        <dbReference type="PROSITE" id="PS50110"/>
    </source>
</evidence>
<name>A0AAJ6BI99_9BACT</name>
<dbReference type="SMART" id="SM00448">
    <property type="entry name" value="REC"/>
    <property type="match status" value="1"/>
</dbReference>
<protein>
    <submittedName>
        <fullName evidence="3">Response regulator</fullName>
    </submittedName>
</protein>
<dbReference type="GO" id="GO:0000160">
    <property type="term" value="P:phosphorelay signal transduction system"/>
    <property type="evidence" value="ECO:0007669"/>
    <property type="project" value="InterPro"/>
</dbReference>
<feature type="modified residue" description="4-aspartylphosphate" evidence="1">
    <location>
        <position position="58"/>
    </location>
</feature>
<dbReference type="Pfam" id="PF00072">
    <property type="entry name" value="Response_reg"/>
    <property type="match status" value="1"/>
</dbReference>
<reference evidence="3" key="1">
    <citation type="submission" date="2023-03" db="EMBL/GenBank/DDBJ databases">
        <title>Andean soil-derived lignocellulolytic bacterial consortium as a source of novel taxa and putative plastic-active enzymes.</title>
        <authorList>
            <person name="Diaz-Garcia L."/>
            <person name="Chuvochina M."/>
            <person name="Feuerriegel G."/>
            <person name="Bunk B."/>
            <person name="Sproer C."/>
            <person name="Streit W.R."/>
            <person name="Rodriguez L.M."/>
            <person name="Overmann J."/>
            <person name="Jimenez D.J."/>
        </authorList>
    </citation>
    <scope>NUCLEOTIDE SEQUENCE</scope>
    <source>
        <strain evidence="3">MAG 7</strain>
    </source>
</reference>
<sequence>MTRSFLLTDDDSDDRELFAEALMAIDPSIVCHFAEDGESALLLLESKRIAQPDMIFLDINMPGMNGWQLLKKLKASESLKNLPVVMYSTSSSTQDKETARDLGALCLITKPYNFKLVRNVLEIVVDSLERNALAELCVDIHQVLKV</sequence>
<dbReference type="InterPro" id="IPR011006">
    <property type="entry name" value="CheY-like_superfamily"/>
</dbReference>
<gene>
    <name evidence="3" type="ORF">P0Y53_01010</name>
</gene>
<organism evidence="3 4">
    <name type="scientific">Candidatus Pseudobacter hemicellulosilyticus</name>
    <dbReference type="NCBI Taxonomy" id="3121375"/>
    <lineage>
        <taxon>Bacteria</taxon>
        <taxon>Pseudomonadati</taxon>
        <taxon>Bacteroidota</taxon>
        <taxon>Chitinophagia</taxon>
        <taxon>Chitinophagales</taxon>
        <taxon>Chitinophagaceae</taxon>
        <taxon>Pseudobacter</taxon>
    </lineage>
</organism>
<dbReference type="AlphaFoldDB" id="A0AAJ6BI99"/>
<dbReference type="SUPFAM" id="SSF52172">
    <property type="entry name" value="CheY-like"/>
    <property type="match status" value="1"/>
</dbReference>
<evidence type="ECO:0000256" key="1">
    <source>
        <dbReference type="PROSITE-ProRule" id="PRU00169"/>
    </source>
</evidence>
<dbReference type="EMBL" id="CP119311">
    <property type="protein sequence ID" value="WEK36066.1"/>
    <property type="molecule type" value="Genomic_DNA"/>
</dbReference>
<dbReference type="Proteomes" id="UP001220610">
    <property type="component" value="Chromosome"/>
</dbReference>
<evidence type="ECO:0000313" key="4">
    <source>
        <dbReference type="Proteomes" id="UP001220610"/>
    </source>
</evidence>
<dbReference type="PANTHER" id="PTHR44520:SF2">
    <property type="entry name" value="RESPONSE REGULATOR RCP1"/>
    <property type="match status" value="1"/>
</dbReference>
<accession>A0AAJ6BI99</accession>
<dbReference type="PANTHER" id="PTHR44520">
    <property type="entry name" value="RESPONSE REGULATOR RCP1-RELATED"/>
    <property type="match status" value="1"/>
</dbReference>
<dbReference type="InterPro" id="IPR001789">
    <property type="entry name" value="Sig_transdc_resp-reg_receiver"/>
</dbReference>
<proteinExistence type="predicted"/>
<keyword evidence="1" id="KW-0597">Phosphoprotein</keyword>
<feature type="domain" description="Response regulatory" evidence="2">
    <location>
        <begin position="4"/>
        <end position="125"/>
    </location>
</feature>
<dbReference type="PROSITE" id="PS50110">
    <property type="entry name" value="RESPONSE_REGULATORY"/>
    <property type="match status" value="1"/>
</dbReference>